<evidence type="ECO:0000313" key="8">
    <source>
        <dbReference type="EMBL" id="PHH41599.1"/>
    </source>
</evidence>
<keyword evidence="3 6" id="KW-0812">Transmembrane</keyword>
<keyword evidence="4 7" id="KW-1133">Transmembrane helix</keyword>
<comment type="caution">
    <text evidence="8">The sequence shown here is derived from an EMBL/GenBank/DDBJ whole genome shotgun (WGS) entry which is preliminary data.</text>
</comment>
<feature type="transmembrane region" description="Helical" evidence="7">
    <location>
        <begin position="253"/>
        <end position="275"/>
    </location>
</feature>
<dbReference type="SUPFAM" id="SSF81345">
    <property type="entry name" value="ABC transporter involved in vitamin B12 uptake, BtuC"/>
    <property type="match status" value="1"/>
</dbReference>
<feature type="transmembrane region" description="Helical" evidence="7">
    <location>
        <begin position="224"/>
        <end position="247"/>
    </location>
</feature>
<keyword evidence="6" id="KW-0813">Transport</keyword>
<evidence type="ECO:0000256" key="6">
    <source>
        <dbReference type="RuleBase" id="RU003943"/>
    </source>
</evidence>
<evidence type="ECO:0000256" key="5">
    <source>
        <dbReference type="ARBA" id="ARBA00023136"/>
    </source>
</evidence>
<feature type="transmembrane region" description="Helical" evidence="7">
    <location>
        <begin position="98"/>
        <end position="117"/>
    </location>
</feature>
<comment type="subcellular location">
    <subcellularLocation>
        <location evidence="6">Cell membrane</location>
        <topology evidence="6">Multi-pass membrane protein</topology>
    </subcellularLocation>
    <subcellularLocation>
        <location evidence="1">Membrane</location>
        <topology evidence="1">Multi-pass membrane protein</topology>
    </subcellularLocation>
</comment>
<evidence type="ECO:0000256" key="4">
    <source>
        <dbReference type="ARBA" id="ARBA00022989"/>
    </source>
</evidence>
<dbReference type="PANTHER" id="PTHR30477:SF13">
    <property type="entry name" value="IRON TRANSPORT SYSTEM MEMBRANE PROTEIN HI_0360-RELATED"/>
    <property type="match status" value="1"/>
</dbReference>
<dbReference type="InterPro" id="IPR037294">
    <property type="entry name" value="ABC_BtuC-like"/>
</dbReference>
<dbReference type="PANTHER" id="PTHR30477">
    <property type="entry name" value="ABC-TRANSPORTER METAL-BINDING PROTEIN"/>
    <property type="match status" value="1"/>
</dbReference>
<dbReference type="EMBL" id="PDKZ01000002">
    <property type="protein sequence ID" value="PHH41599.1"/>
    <property type="molecule type" value="Genomic_DNA"/>
</dbReference>
<organism evidence="8 9">
    <name type="scientific">Pseudomonas putida</name>
    <name type="common">Arthrobacter siderocapsulatus</name>
    <dbReference type="NCBI Taxonomy" id="303"/>
    <lineage>
        <taxon>Bacteria</taxon>
        <taxon>Pseudomonadati</taxon>
        <taxon>Pseudomonadota</taxon>
        <taxon>Gammaproteobacteria</taxon>
        <taxon>Pseudomonadales</taxon>
        <taxon>Pseudomonadaceae</taxon>
        <taxon>Pseudomonas</taxon>
    </lineage>
</organism>
<feature type="transmembrane region" description="Helical" evidence="7">
    <location>
        <begin position="137"/>
        <end position="155"/>
    </location>
</feature>
<gene>
    <name evidence="8" type="ORF">CRX57_15885</name>
</gene>
<dbReference type="Pfam" id="PF00950">
    <property type="entry name" value="ABC-3"/>
    <property type="match status" value="1"/>
</dbReference>
<evidence type="ECO:0000256" key="1">
    <source>
        <dbReference type="ARBA" id="ARBA00004141"/>
    </source>
</evidence>
<dbReference type="GO" id="GO:0010043">
    <property type="term" value="P:response to zinc ion"/>
    <property type="evidence" value="ECO:0007669"/>
    <property type="project" value="TreeGrafter"/>
</dbReference>
<dbReference type="RefSeq" id="WP_098966371.1">
    <property type="nucleotide sequence ID" value="NZ_PDKZ01000002.1"/>
</dbReference>
<protein>
    <submittedName>
        <fullName evidence="8">Zinc ABC transporter permease</fullName>
    </submittedName>
</protein>
<dbReference type="GO" id="GO:0055085">
    <property type="term" value="P:transmembrane transport"/>
    <property type="evidence" value="ECO:0007669"/>
    <property type="project" value="InterPro"/>
</dbReference>
<reference evidence="9" key="1">
    <citation type="submission" date="2017-10" db="EMBL/GenBank/DDBJ databases">
        <title>FDA dAtabase for Regulatory Grade micrObial Sequences (FDA-ARGOS): Supporting development and validation of Infectious Disease Dx tests.</title>
        <authorList>
            <person name="Goldberg B."/>
            <person name="Campos J."/>
            <person name="Tallon L."/>
            <person name="Sadzewicz L."/>
            <person name="Ott S."/>
            <person name="Zhao X."/>
            <person name="Nagaraj S."/>
            <person name="Vavikolanu K."/>
            <person name="Aluvathingal J."/>
            <person name="Nadendla S."/>
            <person name="Geyer C."/>
            <person name="Sichtig H."/>
        </authorList>
    </citation>
    <scope>NUCLEOTIDE SEQUENCE [LARGE SCALE GENOMIC DNA]</scope>
    <source>
        <strain evidence="9">FDAARGOS_376</strain>
    </source>
</reference>
<feature type="transmembrane region" description="Helical" evidence="7">
    <location>
        <begin position="20"/>
        <end position="40"/>
    </location>
</feature>
<evidence type="ECO:0000256" key="3">
    <source>
        <dbReference type="ARBA" id="ARBA00022692"/>
    </source>
</evidence>
<dbReference type="Gene3D" id="1.10.3470.10">
    <property type="entry name" value="ABC transporter involved in vitamin B12 uptake, BtuC"/>
    <property type="match status" value="1"/>
</dbReference>
<dbReference type="AlphaFoldDB" id="A0A2C5VAM2"/>
<evidence type="ECO:0000313" key="9">
    <source>
        <dbReference type="Proteomes" id="UP000222460"/>
    </source>
</evidence>
<sequence>MLTVAHLWQPFSEFVFMRRALLGGLVLACSTAPLGIFLILRRMSLIGDAVAHGAALGFWLAGLSLPALTFGGLGAGLGMAGLAAWITRRTGLREDASLAAIYPISLASGVLILGIAGKRLDLLHLLFGSALAVDGPTLHGMLWVSAFSLIAMALIYKPLLLDTLDPLFLQTVSRLGPLAHGVFLTLVVLNLVIGFQAIGALMVVGLMMLPAAASRFWSRRLPSLIAISALIGCLSVWCGLLISFYYSLPSGPAIVLVAGISYLLSVVFGPVHGLLRRPPLLTSQ</sequence>
<proteinExistence type="inferred from homology"/>
<dbReference type="InterPro" id="IPR001626">
    <property type="entry name" value="ABC_TroCD"/>
</dbReference>
<keyword evidence="5 7" id="KW-0472">Membrane</keyword>
<comment type="similarity">
    <text evidence="2 6">Belongs to the ABC-3 integral membrane protein family.</text>
</comment>
<name>A0A2C5VAM2_PSEPU</name>
<evidence type="ECO:0000256" key="2">
    <source>
        <dbReference type="ARBA" id="ARBA00008034"/>
    </source>
</evidence>
<dbReference type="Proteomes" id="UP000222460">
    <property type="component" value="Unassembled WGS sequence"/>
</dbReference>
<evidence type="ECO:0000256" key="7">
    <source>
        <dbReference type="SAM" id="Phobius"/>
    </source>
</evidence>
<feature type="transmembrane region" description="Helical" evidence="7">
    <location>
        <begin position="193"/>
        <end position="212"/>
    </location>
</feature>
<accession>A0A2C5VAM2</accession>
<dbReference type="GO" id="GO:0043190">
    <property type="term" value="C:ATP-binding cassette (ABC) transporter complex"/>
    <property type="evidence" value="ECO:0007669"/>
    <property type="project" value="InterPro"/>
</dbReference>